<dbReference type="Pfam" id="PF16925">
    <property type="entry name" value="TetR_C_13"/>
    <property type="match status" value="1"/>
</dbReference>
<protein>
    <submittedName>
        <fullName evidence="6">TetR family transcriptional regulator</fullName>
    </submittedName>
</protein>
<dbReference type="SUPFAM" id="SSF46689">
    <property type="entry name" value="Homeodomain-like"/>
    <property type="match status" value="1"/>
</dbReference>
<evidence type="ECO:0000313" key="7">
    <source>
        <dbReference type="Proteomes" id="UP000052068"/>
    </source>
</evidence>
<dbReference type="InterPro" id="IPR036271">
    <property type="entry name" value="Tet_transcr_reg_TetR-rel_C_sf"/>
</dbReference>
<accession>A0ABR5CTZ9</accession>
<evidence type="ECO:0000256" key="4">
    <source>
        <dbReference type="PROSITE-ProRule" id="PRU00335"/>
    </source>
</evidence>
<organism evidence="6 7">
    <name type="scientific">Rhizobium nepotum 39/7</name>
    <dbReference type="NCBI Taxonomy" id="1368418"/>
    <lineage>
        <taxon>Bacteria</taxon>
        <taxon>Pseudomonadati</taxon>
        <taxon>Pseudomonadota</taxon>
        <taxon>Alphaproteobacteria</taxon>
        <taxon>Hyphomicrobiales</taxon>
        <taxon>Rhizobiaceae</taxon>
        <taxon>Rhizobium/Agrobacterium group</taxon>
        <taxon>Rhizobium</taxon>
    </lineage>
</organism>
<dbReference type="InterPro" id="IPR009057">
    <property type="entry name" value="Homeodomain-like_sf"/>
</dbReference>
<dbReference type="PROSITE" id="PS50977">
    <property type="entry name" value="HTH_TETR_2"/>
    <property type="match status" value="1"/>
</dbReference>
<evidence type="ECO:0000313" key="6">
    <source>
        <dbReference type="EMBL" id="KJF68313.1"/>
    </source>
</evidence>
<dbReference type="InterPro" id="IPR011075">
    <property type="entry name" value="TetR_C"/>
</dbReference>
<keyword evidence="1" id="KW-0805">Transcription regulation</keyword>
<dbReference type="InterPro" id="IPR001647">
    <property type="entry name" value="HTH_TetR"/>
</dbReference>
<evidence type="ECO:0000256" key="2">
    <source>
        <dbReference type="ARBA" id="ARBA00023125"/>
    </source>
</evidence>
<gene>
    <name evidence="6" type="ORF">RS75_07465</name>
</gene>
<dbReference type="RefSeq" id="WP_045018889.1">
    <property type="nucleotide sequence ID" value="NZ_JWJH01000006.1"/>
</dbReference>
<keyword evidence="7" id="KW-1185">Reference proteome</keyword>
<keyword evidence="2 4" id="KW-0238">DNA-binding</keyword>
<dbReference type="PANTHER" id="PTHR47506:SF10">
    <property type="entry name" value="TRANSCRIPTIONAL REGULATORY PROTEIN"/>
    <property type="match status" value="1"/>
</dbReference>
<name>A0ABR5CTZ9_9HYPH</name>
<sequence>MIVSYMLIMTDITHANSPEQRHRGRPREFDIERALDGAIRVFSRRGYHATSVGDLTEAMELAQGSLYKAFKDKKAVFIAAMERYRVLQTQRFEAAIAGYDTGYERLKAGLMFYAERSHGAVGSEGCLVVGAAADLAALDDDIAVVVGRAVKARERIVARLVAEGQKDGSVPSKTNPDDLARAMLCMMYGMRVVGKTGRSLEEMTAVVDIAMKLAE</sequence>
<evidence type="ECO:0000259" key="5">
    <source>
        <dbReference type="PROSITE" id="PS50977"/>
    </source>
</evidence>
<dbReference type="EMBL" id="JWJH01000006">
    <property type="protein sequence ID" value="KJF68313.1"/>
    <property type="molecule type" value="Genomic_DNA"/>
</dbReference>
<dbReference type="PROSITE" id="PS01081">
    <property type="entry name" value="HTH_TETR_1"/>
    <property type="match status" value="1"/>
</dbReference>
<evidence type="ECO:0000256" key="3">
    <source>
        <dbReference type="ARBA" id="ARBA00023163"/>
    </source>
</evidence>
<reference evidence="6 7" key="1">
    <citation type="submission" date="2015-03" db="EMBL/GenBank/DDBJ databases">
        <title>Draft Genome Sequences of Agrobacterium nepotum Strain 39/7T (= CFBP 7436T = LMG 26435T) and Agrobacterium sp. Strain KFB 330 (= CFBP 8308 = LMG 28674).</title>
        <authorList>
            <person name="Kuzmanovic N."/>
            <person name="Pulawska J."/>
            <person name="Obradovic A."/>
        </authorList>
    </citation>
    <scope>NUCLEOTIDE SEQUENCE [LARGE SCALE GENOMIC DNA]</scope>
    <source>
        <strain evidence="6 7">39/7</strain>
    </source>
</reference>
<feature type="DNA-binding region" description="H-T-H motif" evidence="4">
    <location>
        <begin position="51"/>
        <end position="70"/>
    </location>
</feature>
<dbReference type="SUPFAM" id="SSF48498">
    <property type="entry name" value="Tetracyclin repressor-like, C-terminal domain"/>
    <property type="match status" value="1"/>
</dbReference>
<comment type="caution">
    <text evidence="6">The sequence shown here is derived from an EMBL/GenBank/DDBJ whole genome shotgun (WGS) entry which is preliminary data.</text>
</comment>
<evidence type="ECO:0000256" key="1">
    <source>
        <dbReference type="ARBA" id="ARBA00023015"/>
    </source>
</evidence>
<dbReference type="Proteomes" id="UP000052068">
    <property type="component" value="Unassembled WGS sequence"/>
</dbReference>
<feature type="domain" description="HTH tetR-type" evidence="5">
    <location>
        <begin position="28"/>
        <end position="88"/>
    </location>
</feature>
<proteinExistence type="predicted"/>
<dbReference type="Gene3D" id="1.10.357.10">
    <property type="entry name" value="Tetracycline Repressor, domain 2"/>
    <property type="match status" value="1"/>
</dbReference>
<dbReference type="PANTHER" id="PTHR47506">
    <property type="entry name" value="TRANSCRIPTIONAL REGULATORY PROTEIN"/>
    <property type="match status" value="1"/>
</dbReference>
<dbReference type="Gene3D" id="1.10.10.60">
    <property type="entry name" value="Homeodomain-like"/>
    <property type="match status" value="1"/>
</dbReference>
<dbReference type="Pfam" id="PF00440">
    <property type="entry name" value="TetR_N"/>
    <property type="match status" value="1"/>
</dbReference>
<keyword evidence="3" id="KW-0804">Transcription</keyword>
<dbReference type="InterPro" id="IPR023772">
    <property type="entry name" value="DNA-bd_HTH_TetR-type_CS"/>
</dbReference>